<keyword evidence="2" id="KW-1185">Reference proteome</keyword>
<proteinExistence type="predicted"/>
<accession>A0A1B9A0B8</accession>
<evidence type="ECO:0008006" key="3">
    <source>
        <dbReference type="Google" id="ProtNLM"/>
    </source>
</evidence>
<reference evidence="1 2" key="1">
    <citation type="submission" date="2016-07" db="EMBL/GenBank/DDBJ databases">
        <authorList>
            <person name="Jeong J.-J."/>
            <person name="Kim D.W."/>
            <person name="Sang M.K."/>
            <person name="Choi I.-G."/>
            <person name="Kim K.D."/>
        </authorList>
    </citation>
    <scope>NUCLEOTIDE SEQUENCE [LARGE SCALE GENOMIC DNA]</scope>
    <source>
        <strain evidence="1 2">UTM-3</strain>
    </source>
</reference>
<dbReference type="Pfam" id="PF13376">
    <property type="entry name" value="OmdA"/>
    <property type="match status" value="1"/>
</dbReference>
<evidence type="ECO:0000313" key="1">
    <source>
        <dbReference type="EMBL" id="OCA77306.1"/>
    </source>
</evidence>
<organism evidence="1 2">
    <name type="scientific">Chryseobacterium artocarpi</name>
    <dbReference type="NCBI Taxonomy" id="1414727"/>
    <lineage>
        <taxon>Bacteria</taxon>
        <taxon>Pseudomonadati</taxon>
        <taxon>Bacteroidota</taxon>
        <taxon>Flavobacteriia</taxon>
        <taxon>Flavobacteriales</taxon>
        <taxon>Weeksellaceae</taxon>
        <taxon>Chryseobacterium group</taxon>
        <taxon>Chryseobacterium</taxon>
    </lineage>
</organism>
<sequence length="193" mass="22901">MHHKEIETYSPQSQTDWRQWLEKNHQSKQSVWLVFYTKKSNIPSLSWSEAVDEALCFGWIDSTRKKINDISFMQFFSKRKPKSNWSKINKEKVQQLIGNKRMTKAGYESVEIAKQNGYWTILDEIEEVIIPNDLEIAFEKHNGSKDYFLSLSKSTRKIILSWIILVRKQETRQKRIEEVVESAALNLKPKHLR</sequence>
<name>A0A1B9A0B8_9FLAO</name>
<dbReference type="OrthoDB" id="9796999at2"/>
<gene>
    <name evidence="1" type="ORF">BBI01_02260</name>
</gene>
<dbReference type="AlphaFoldDB" id="A0A1B9A0B8"/>
<evidence type="ECO:0000313" key="2">
    <source>
        <dbReference type="Proteomes" id="UP000092651"/>
    </source>
</evidence>
<protein>
    <recommendedName>
        <fullName evidence="3">Bacteriocin-protection protein</fullName>
    </recommendedName>
</protein>
<comment type="caution">
    <text evidence="1">The sequence shown here is derived from an EMBL/GenBank/DDBJ whole genome shotgun (WGS) entry which is preliminary data.</text>
</comment>
<dbReference type="EMBL" id="MAYH01000001">
    <property type="protein sequence ID" value="OCA77306.1"/>
    <property type="molecule type" value="Genomic_DNA"/>
</dbReference>
<dbReference type="RefSeq" id="WP_065393060.1">
    <property type="nucleotide sequence ID" value="NZ_MAYH01000001.1"/>
</dbReference>
<dbReference type="Proteomes" id="UP000092651">
    <property type="component" value="Unassembled WGS sequence"/>
</dbReference>